<organism evidence="1 2">
    <name type="scientific">Chrysochromulina tobinii</name>
    <dbReference type="NCBI Taxonomy" id="1460289"/>
    <lineage>
        <taxon>Eukaryota</taxon>
        <taxon>Haptista</taxon>
        <taxon>Haptophyta</taxon>
        <taxon>Prymnesiophyceae</taxon>
        <taxon>Prymnesiales</taxon>
        <taxon>Chrysochromulinaceae</taxon>
        <taxon>Chrysochromulina</taxon>
    </lineage>
</organism>
<sequence length="198" mass="21879">MGYTYLGLIHSKGDFSAMVRPDAVSDPGALAAQAREEATPAETCRSSLARRMPPKFYMYDGPEFLWGERLAACYHRKYGHAPWAMAKFFKNNTGYTEAGPAPQEDLSHALWLHTSLVRHRHRTKDPSAAMLYVVPAFGSLSEATVAAGCVPMIIGDTIRLPLAPLIAYKNFTVRVPESEFLRDPHAAVNEVLTTALTR</sequence>
<reference evidence="2" key="1">
    <citation type="journal article" date="2015" name="PLoS Genet.">
        <title>Genome Sequence and Transcriptome Analyses of Chrysochromulina tobin: Metabolic Tools for Enhanced Algal Fitness in the Prominent Order Prymnesiales (Haptophyceae).</title>
        <authorList>
            <person name="Hovde B.T."/>
            <person name="Deodato C.R."/>
            <person name="Hunsperger H.M."/>
            <person name="Ryken S.A."/>
            <person name="Yost W."/>
            <person name="Jha R.K."/>
            <person name="Patterson J."/>
            <person name="Monnat R.J. Jr."/>
            <person name="Barlow S.B."/>
            <person name="Starkenburg S.R."/>
            <person name="Cattolico R.A."/>
        </authorList>
    </citation>
    <scope>NUCLEOTIDE SEQUENCE</scope>
    <source>
        <strain evidence="2">CCMP291</strain>
    </source>
</reference>
<evidence type="ECO:0000313" key="2">
    <source>
        <dbReference type="Proteomes" id="UP000037460"/>
    </source>
</evidence>
<gene>
    <name evidence="1" type="ORF">Ctob_002691</name>
</gene>
<proteinExistence type="predicted"/>
<comment type="caution">
    <text evidence="1">The sequence shown here is derived from an EMBL/GenBank/DDBJ whole genome shotgun (WGS) entry which is preliminary data.</text>
</comment>
<dbReference type="Proteomes" id="UP000037460">
    <property type="component" value="Unassembled WGS sequence"/>
</dbReference>
<protein>
    <recommendedName>
        <fullName evidence="3">Exostosin GT47 domain-containing protein</fullName>
    </recommendedName>
</protein>
<dbReference type="EMBL" id="JWZX01003312">
    <property type="protein sequence ID" value="KOO22078.1"/>
    <property type="molecule type" value="Genomic_DNA"/>
</dbReference>
<accession>A0A0M0J777</accession>
<name>A0A0M0J777_9EUKA</name>
<evidence type="ECO:0008006" key="3">
    <source>
        <dbReference type="Google" id="ProtNLM"/>
    </source>
</evidence>
<keyword evidence="2" id="KW-1185">Reference proteome</keyword>
<dbReference type="AlphaFoldDB" id="A0A0M0J777"/>
<evidence type="ECO:0000313" key="1">
    <source>
        <dbReference type="EMBL" id="KOO22078.1"/>
    </source>
</evidence>
<dbReference type="OrthoDB" id="1924787at2759"/>